<evidence type="ECO:0000259" key="1">
    <source>
        <dbReference type="PROSITE" id="PS52015"/>
    </source>
</evidence>
<proteinExistence type="predicted"/>
<dbReference type="Proteomes" id="UP000548326">
    <property type="component" value="Unassembled WGS sequence"/>
</dbReference>
<dbReference type="InterPro" id="IPR051045">
    <property type="entry name" value="TonB-dependent_transducer"/>
</dbReference>
<protein>
    <submittedName>
        <fullName evidence="2">TonB family protein</fullName>
    </submittedName>
</protein>
<dbReference type="GO" id="GO:0055085">
    <property type="term" value="P:transmembrane transport"/>
    <property type="evidence" value="ECO:0007669"/>
    <property type="project" value="InterPro"/>
</dbReference>
<evidence type="ECO:0000313" key="3">
    <source>
        <dbReference type="Proteomes" id="UP000548326"/>
    </source>
</evidence>
<dbReference type="PROSITE" id="PS52015">
    <property type="entry name" value="TONB_CTD"/>
    <property type="match status" value="1"/>
</dbReference>
<dbReference type="GO" id="GO:0031992">
    <property type="term" value="F:energy transducer activity"/>
    <property type="evidence" value="ECO:0007669"/>
    <property type="project" value="TreeGrafter"/>
</dbReference>
<dbReference type="SUPFAM" id="SSF74653">
    <property type="entry name" value="TolA/TonB C-terminal domain"/>
    <property type="match status" value="1"/>
</dbReference>
<organism evidence="2 3">
    <name type="scientific">Mucilaginibacter lappiensis</name>
    <dbReference type="NCBI Taxonomy" id="354630"/>
    <lineage>
        <taxon>Bacteria</taxon>
        <taxon>Pseudomonadati</taxon>
        <taxon>Bacteroidota</taxon>
        <taxon>Sphingobacteriia</taxon>
        <taxon>Sphingobacteriales</taxon>
        <taxon>Sphingobacteriaceae</taxon>
        <taxon>Mucilaginibacter</taxon>
    </lineage>
</organism>
<dbReference type="GO" id="GO:0098797">
    <property type="term" value="C:plasma membrane protein complex"/>
    <property type="evidence" value="ECO:0007669"/>
    <property type="project" value="TreeGrafter"/>
</dbReference>
<feature type="domain" description="TonB C-terminal" evidence="1">
    <location>
        <begin position="157"/>
        <end position="249"/>
    </location>
</feature>
<evidence type="ECO:0000313" key="2">
    <source>
        <dbReference type="EMBL" id="MBB6129687.1"/>
    </source>
</evidence>
<comment type="caution">
    <text evidence="2">The sequence shown here is derived from an EMBL/GenBank/DDBJ whole genome shotgun (WGS) entry which is preliminary data.</text>
</comment>
<dbReference type="AlphaFoldDB" id="A0A841JFI6"/>
<dbReference type="InterPro" id="IPR037682">
    <property type="entry name" value="TonB_C"/>
</dbReference>
<accession>A0A841JFI6</accession>
<reference evidence="2 3" key="1">
    <citation type="submission" date="2020-08" db="EMBL/GenBank/DDBJ databases">
        <title>Genomic Encyclopedia of Type Strains, Phase IV (KMG-V): Genome sequencing to study the core and pangenomes of soil and plant-associated prokaryotes.</title>
        <authorList>
            <person name="Whitman W."/>
        </authorList>
    </citation>
    <scope>NUCLEOTIDE SEQUENCE [LARGE SCALE GENOMIC DNA]</scope>
    <source>
        <strain evidence="2 3">MP601</strain>
    </source>
</reference>
<name>A0A841JFI6_9SPHI</name>
<dbReference type="Gene3D" id="3.30.1150.10">
    <property type="match status" value="1"/>
</dbReference>
<dbReference type="EMBL" id="JACHCA010000010">
    <property type="protein sequence ID" value="MBB6129687.1"/>
    <property type="molecule type" value="Genomic_DNA"/>
</dbReference>
<dbReference type="RefSeq" id="WP_183588695.1">
    <property type="nucleotide sequence ID" value="NZ_JACHCA010000010.1"/>
</dbReference>
<dbReference type="PANTHER" id="PTHR33446:SF2">
    <property type="entry name" value="PROTEIN TONB"/>
    <property type="match status" value="1"/>
</dbReference>
<sequence length="249" mass="28599">MLITFCLQAQENGHEQKAVLIYKDTINLRGYIYDNAGKPIRYFVINSTQLDLQYNSFKIRTYTDTTGYFELKGAKFNDTLTTNYQARYDAMSFYNKDSMYMIIYMPPAKEVDINAQQPLMITEKRKFFKSRSVFKVKPYDGPTGDFTDVHILARFKGGNQKLLELIKNYLKYPEIAVEYGVEGTVQIAFLIEKDGSLTNFKTIRGLGYGCEEAVINALKKYPGWIPTIDDGRPYVSQATISVKFSLTDK</sequence>
<dbReference type="PANTHER" id="PTHR33446">
    <property type="entry name" value="PROTEIN TONB-RELATED"/>
    <property type="match status" value="1"/>
</dbReference>
<dbReference type="Pfam" id="PF03544">
    <property type="entry name" value="TonB_C"/>
    <property type="match status" value="1"/>
</dbReference>
<gene>
    <name evidence="2" type="ORF">HDF22_003818</name>
</gene>